<dbReference type="PANTHER" id="PTHR38834:SF3">
    <property type="entry name" value="SOLUTE-BINDING PROTEIN FAMILY 3_N-TERMINAL DOMAIN-CONTAINING PROTEIN"/>
    <property type="match status" value="1"/>
</dbReference>
<organism evidence="3 4">
    <name type="scientific">Pseudoalteromonas undina</name>
    <dbReference type="NCBI Taxonomy" id="43660"/>
    <lineage>
        <taxon>Bacteria</taxon>
        <taxon>Pseudomonadati</taxon>
        <taxon>Pseudomonadota</taxon>
        <taxon>Gammaproteobacteria</taxon>
        <taxon>Alteromonadales</taxon>
        <taxon>Pseudoalteromonadaceae</taxon>
        <taxon>Pseudoalteromonas</taxon>
    </lineage>
</organism>
<evidence type="ECO:0000313" key="4">
    <source>
        <dbReference type="Proteomes" id="UP000016534"/>
    </source>
</evidence>
<gene>
    <name evidence="3" type="ORF">PUND_14036</name>
</gene>
<dbReference type="SMART" id="SM00062">
    <property type="entry name" value="PBPb"/>
    <property type="match status" value="1"/>
</dbReference>
<dbReference type="EMBL" id="AHCF02000034">
    <property type="protein sequence ID" value="ERG60119.1"/>
    <property type="molecule type" value="Genomic_DNA"/>
</dbReference>
<dbReference type="Proteomes" id="UP000016534">
    <property type="component" value="Unassembled WGS sequence"/>
</dbReference>
<feature type="chain" id="PRO_5047120029" evidence="1">
    <location>
        <begin position="22"/>
        <end position="253"/>
    </location>
</feature>
<dbReference type="Gene3D" id="3.40.190.10">
    <property type="entry name" value="Periplasmic binding protein-like II"/>
    <property type="match status" value="2"/>
</dbReference>
<name>A0ABN0NEX6_9GAMM</name>
<dbReference type="SUPFAM" id="SSF53850">
    <property type="entry name" value="Periplasmic binding protein-like II"/>
    <property type="match status" value="1"/>
</dbReference>
<reference evidence="3" key="1">
    <citation type="journal article" date="2012" name="J. Bacteriol.">
        <title>Genome sequences of type strains of seven species of the marine bacterium Pseudoalteromonas.</title>
        <authorList>
            <person name="Xie B.B."/>
            <person name="Shu Y.L."/>
            <person name="Qin Q.L."/>
            <person name="Rong J.C."/>
            <person name="Zhang X.Y."/>
            <person name="Chen X.L."/>
            <person name="Shi M."/>
            <person name="He H.L."/>
            <person name="Zhou B.C."/>
            <person name="Zhang Y.Z."/>
        </authorList>
    </citation>
    <scope>NUCLEOTIDE SEQUENCE [LARGE SCALE GENOMIC DNA]</scope>
    <source>
        <strain evidence="3">NCIMB 2128</strain>
    </source>
</reference>
<keyword evidence="4" id="KW-1185">Reference proteome</keyword>
<comment type="caution">
    <text evidence="3">The sequence shown here is derived from an EMBL/GenBank/DDBJ whole genome shotgun (WGS) entry which is preliminary data.</text>
</comment>
<dbReference type="InterPro" id="IPR001638">
    <property type="entry name" value="Solute-binding_3/MltF_N"/>
</dbReference>
<evidence type="ECO:0000256" key="1">
    <source>
        <dbReference type="SAM" id="SignalP"/>
    </source>
</evidence>
<feature type="domain" description="Solute-binding protein family 3/N-terminal" evidence="2">
    <location>
        <begin position="23"/>
        <end position="249"/>
    </location>
</feature>
<evidence type="ECO:0000259" key="2">
    <source>
        <dbReference type="SMART" id="SM00062"/>
    </source>
</evidence>
<accession>A0ABN0NEX6</accession>
<keyword evidence="1" id="KW-0732">Signal</keyword>
<evidence type="ECO:0000313" key="3">
    <source>
        <dbReference type="EMBL" id="ERG60119.1"/>
    </source>
</evidence>
<dbReference type="Pfam" id="PF00497">
    <property type="entry name" value="SBP_bac_3"/>
    <property type="match status" value="1"/>
</dbReference>
<proteinExistence type="predicted"/>
<reference evidence="3" key="2">
    <citation type="submission" date="2013-04" db="EMBL/GenBank/DDBJ databases">
        <title>Genome sequence of Pseudoalteromonas undina.</title>
        <authorList>
            <person name="Xie B.-B."/>
            <person name="Rong J.-C."/>
            <person name="Qin Q.-L."/>
            <person name="Shu Y.-L."/>
            <person name="Zhang Y.-Z."/>
        </authorList>
    </citation>
    <scope>NUCLEOTIDE SEQUENCE</scope>
    <source>
        <strain evidence="3">NCIMB 2128</strain>
    </source>
</reference>
<sequence>MLLRMMLTVFVLIFYSAFCNATPVTFIAEDLPPYHFKNPQGETQGALVDIAKAVLKGTALTAKFEIMPMARMFQQQRANPNAIMLSLLKTPNRHHQFKWLGKVYFADAYLVSLRSHKDEVIHLNFAKEYKVATIRGYSAQAYLEAKGFTENENLVLVSYYQQLWKMLYKDRIDFVVTNTLTLENELKRTGLDPNLISKRIHLDELPSSLHFAASNQLDSHTAKIISDRLNAIKESGEYQQILNKWQLPMPKNL</sequence>
<feature type="signal peptide" evidence="1">
    <location>
        <begin position="1"/>
        <end position="21"/>
    </location>
</feature>
<dbReference type="PANTHER" id="PTHR38834">
    <property type="entry name" value="PERIPLASMIC SUBSTRATE BINDING PROTEIN FAMILY 3"/>
    <property type="match status" value="1"/>
</dbReference>
<protein>
    <submittedName>
        <fullName evidence="3">Amino acid ABC transporter substrate-binding protein</fullName>
    </submittedName>
</protein>